<dbReference type="Proteomes" id="UP000480178">
    <property type="component" value="Chromosome"/>
</dbReference>
<proteinExistence type="predicted"/>
<evidence type="ECO:0000313" key="1">
    <source>
        <dbReference type="EMBL" id="QHT65547.1"/>
    </source>
</evidence>
<dbReference type="AlphaFoldDB" id="A0A6C0GCC6"/>
<organism evidence="1 2">
    <name type="scientific">Rhodocytophaga rosea</name>
    <dbReference type="NCBI Taxonomy" id="2704465"/>
    <lineage>
        <taxon>Bacteria</taxon>
        <taxon>Pseudomonadati</taxon>
        <taxon>Bacteroidota</taxon>
        <taxon>Cytophagia</taxon>
        <taxon>Cytophagales</taxon>
        <taxon>Rhodocytophagaceae</taxon>
        <taxon>Rhodocytophaga</taxon>
    </lineage>
</organism>
<gene>
    <name evidence="1" type="ORF">GXP67_02130</name>
</gene>
<accession>A0A6C0GCC6</accession>
<evidence type="ECO:0000313" key="2">
    <source>
        <dbReference type="Proteomes" id="UP000480178"/>
    </source>
</evidence>
<keyword evidence="2" id="KW-1185">Reference proteome</keyword>
<dbReference type="EMBL" id="CP048222">
    <property type="protein sequence ID" value="QHT65547.1"/>
    <property type="molecule type" value="Genomic_DNA"/>
</dbReference>
<sequence>MFAKLKFRNLLMYMANLRFTDPQVQSMNEQFRTALLDFASETPDNLASVDNIEIGKIRVNGRLESGLKIKGKKIMLSELMHSIEEMDLPEEIKAEYPKLTQEEWAAATRIMTLILSSLEDDFRKLTVKLILLFFLYFPK</sequence>
<dbReference type="RefSeq" id="WP_162441631.1">
    <property type="nucleotide sequence ID" value="NZ_CP048222.1"/>
</dbReference>
<reference evidence="1 2" key="1">
    <citation type="submission" date="2020-01" db="EMBL/GenBank/DDBJ databases">
        <authorList>
            <person name="Kim M.K."/>
        </authorList>
    </citation>
    <scope>NUCLEOTIDE SEQUENCE [LARGE SCALE GENOMIC DNA]</scope>
    <source>
        <strain evidence="1 2">172606-1</strain>
    </source>
</reference>
<dbReference type="KEGG" id="rhoz:GXP67_02130"/>
<protein>
    <submittedName>
        <fullName evidence="1">Uncharacterized protein</fullName>
    </submittedName>
</protein>
<name>A0A6C0GCC6_9BACT</name>